<organism evidence="5 6">
    <name type="scientific">Enteractinococcus coprophilus</name>
    <dbReference type="NCBI Taxonomy" id="1027633"/>
    <lineage>
        <taxon>Bacteria</taxon>
        <taxon>Bacillati</taxon>
        <taxon>Actinomycetota</taxon>
        <taxon>Actinomycetes</taxon>
        <taxon>Micrococcales</taxon>
        <taxon>Micrococcaceae</taxon>
    </lineage>
</organism>
<dbReference type="InterPro" id="IPR036388">
    <property type="entry name" value="WH-like_DNA-bd_sf"/>
</dbReference>
<dbReference type="InterPro" id="IPR036390">
    <property type="entry name" value="WH_DNA-bd_sf"/>
</dbReference>
<dbReference type="AlphaFoldDB" id="A0A543AP06"/>
<dbReference type="Gene3D" id="1.10.10.10">
    <property type="entry name" value="Winged helix-like DNA-binding domain superfamily/Winged helix DNA-binding domain"/>
    <property type="match status" value="1"/>
</dbReference>
<keyword evidence="6" id="KW-1185">Reference proteome</keyword>
<dbReference type="GO" id="GO:0003677">
    <property type="term" value="F:DNA binding"/>
    <property type="evidence" value="ECO:0007669"/>
    <property type="project" value="UniProtKB-KW"/>
</dbReference>
<dbReference type="Pfam" id="PF03965">
    <property type="entry name" value="Penicillinase_R"/>
    <property type="match status" value="1"/>
</dbReference>
<keyword evidence="4" id="KW-0804">Transcription</keyword>
<comment type="caution">
    <text evidence="5">The sequence shown here is derived from an EMBL/GenBank/DDBJ whole genome shotgun (WGS) entry which is preliminary data.</text>
</comment>
<evidence type="ECO:0000313" key="6">
    <source>
        <dbReference type="Proteomes" id="UP000319746"/>
    </source>
</evidence>
<gene>
    <name evidence="5" type="ORF">FB556_0774</name>
</gene>
<name>A0A543AP06_9MICC</name>
<evidence type="ECO:0000313" key="5">
    <source>
        <dbReference type="EMBL" id="TQL74313.1"/>
    </source>
</evidence>
<protein>
    <submittedName>
        <fullName evidence="5">Putative transcriptional regulator</fullName>
    </submittedName>
</protein>
<dbReference type="EMBL" id="VFOU01000001">
    <property type="protein sequence ID" value="TQL74313.1"/>
    <property type="molecule type" value="Genomic_DNA"/>
</dbReference>
<evidence type="ECO:0000256" key="1">
    <source>
        <dbReference type="ARBA" id="ARBA00011046"/>
    </source>
</evidence>
<dbReference type="Proteomes" id="UP000319746">
    <property type="component" value="Unassembled WGS sequence"/>
</dbReference>
<accession>A0A543AP06</accession>
<dbReference type="RefSeq" id="WP_141864853.1">
    <property type="nucleotide sequence ID" value="NZ_BAABAN010000016.1"/>
</dbReference>
<sequence length="121" mass="13988">MTTARNHPAPQLGELEQQVMNLLWDSSPRSVRDVMDVLPSNPAYTTIATVMQNLKTKQMVRAEREGRFVHYLPQMSREEYVARQMHQALDSSQNKAASILHFVQDMPEEGLQMLRNYLEQS</sequence>
<dbReference type="Gene3D" id="6.10.140.850">
    <property type="match status" value="1"/>
</dbReference>
<evidence type="ECO:0000256" key="3">
    <source>
        <dbReference type="ARBA" id="ARBA00023125"/>
    </source>
</evidence>
<dbReference type="OrthoDB" id="9813987at2"/>
<reference evidence="5 6" key="1">
    <citation type="submission" date="2019-06" db="EMBL/GenBank/DDBJ databases">
        <title>Sequencing the genomes of 1000 actinobacteria strains.</title>
        <authorList>
            <person name="Klenk H.-P."/>
        </authorList>
    </citation>
    <scope>NUCLEOTIDE SEQUENCE [LARGE SCALE GENOMIC DNA]</scope>
    <source>
        <strain evidence="5 6">DSM 24083</strain>
    </source>
</reference>
<proteinExistence type="inferred from homology"/>
<keyword evidence="3" id="KW-0238">DNA-binding</keyword>
<dbReference type="SUPFAM" id="SSF46785">
    <property type="entry name" value="Winged helix' DNA-binding domain"/>
    <property type="match status" value="1"/>
</dbReference>
<dbReference type="InterPro" id="IPR005650">
    <property type="entry name" value="BlaI_family"/>
</dbReference>
<dbReference type="GO" id="GO:0045892">
    <property type="term" value="P:negative regulation of DNA-templated transcription"/>
    <property type="evidence" value="ECO:0007669"/>
    <property type="project" value="InterPro"/>
</dbReference>
<evidence type="ECO:0000256" key="2">
    <source>
        <dbReference type="ARBA" id="ARBA00023015"/>
    </source>
</evidence>
<dbReference type="PIRSF" id="PIRSF019455">
    <property type="entry name" value="CopR_AtkY"/>
    <property type="match status" value="1"/>
</dbReference>
<keyword evidence="2" id="KW-0805">Transcription regulation</keyword>
<evidence type="ECO:0000256" key="4">
    <source>
        <dbReference type="ARBA" id="ARBA00023163"/>
    </source>
</evidence>
<comment type="similarity">
    <text evidence="1">Belongs to the BlaI transcriptional regulatory family.</text>
</comment>